<proteinExistence type="predicted"/>
<keyword evidence="4" id="KW-0472">Membrane</keyword>
<evidence type="ECO:0000256" key="2">
    <source>
        <dbReference type="ARBA" id="ARBA00023034"/>
    </source>
</evidence>
<dbReference type="Proteomes" id="UP000188836">
    <property type="component" value="Unassembled WGS sequence"/>
</dbReference>
<evidence type="ECO:0000256" key="3">
    <source>
        <dbReference type="ARBA" id="ARBA00023121"/>
    </source>
</evidence>
<dbReference type="GO" id="GO:0070273">
    <property type="term" value="F:phosphatidylinositol-4-phosphate binding"/>
    <property type="evidence" value="ECO:0007669"/>
    <property type="project" value="InterPro"/>
</dbReference>
<sequence>MTVAEDFLLLAYDNDTGKPRIGGTGLTTALAGAAVVELTLDGALRLTGSEEPGIKKGRLVSTGQQPGDSRLAELITVCNGRKPKDAINKVGDLGSWRSRSHDLREALLRDLADAGEITEVRCKILGLFPATAWKPVPDGEKARIQQRVHAAVVDEIEPDDRTAALISILHAVGVLPKLFPGSDKRAVQRRGKTISEGEWGGPAVRKAVQEVQAVTVAILVAATTTTTVAGGG</sequence>
<name>A0A1V2TFZ6_9NOCA</name>
<comment type="caution">
    <text evidence="5">The sequence shown here is derived from an EMBL/GenBank/DDBJ whole genome shotgun (WGS) entry which is preliminary data.</text>
</comment>
<accession>A0A1V2TFZ6</accession>
<gene>
    <name evidence="5" type="ORF">B0T46_12070</name>
</gene>
<dbReference type="GO" id="GO:0005737">
    <property type="term" value="C:cytoplasm"/>
    <property type="evidence" value="ECO:0007669"/>
    <property type="project" value="UniProtKB-ARBA"/>
</dbReference>
<dbReference type="RefSeq" id="WP_077116696.1">
    <property type="nucleotide sequence ID" value="NZ_MUKP01000049.1"/>
</dbReference>
<dbReference type="Gene3D" id="1.10.3630.10">
    <property type="entry name" value="yeast vps74-n-term truncation variant domain like"/>
    <property type="match status" value="1"/>
</dbReference>
<organism evidence="5 6">
    <name type="scientific">Nocardia donostiensis</name>
    <dbReference type="NCBI Taxonomy" id="1538463"/>
    <lineage>
        <taxon>Bacteria</taxon>
        <taxon>Bacillati</taxon>
        <taxon>Actinomycetota</taxon>
        <taxon>Actinomycetes</taxon>
        <taxon>Mycobacteriales</taxon>
        <taxon>Nocardiaceae</taxon>
        <taxon>Nocardia</taxon>
    </lineage>
</organism>
<evidence type="ECO:0000256" key="1">
    <source>
        <dbReference type="ARBA" id="ARBA00004255"/>
    </source>
</evidence>
<keyword evidence="2" id="KW-0333">Golgi apparatus</keyword>
<dbReference type="STRING" id="1538463.B0T36_05140"/>
<dbReference type="GO" id="GO:0012505">
    <property type="term" value="C:endomembrane system"/>
    <property type="evidence" value="ECO:0007669"/>
    <property type="project" value="UniProtKB-ARBA"/>
</dbReference>
<protein>
    <recommendedName>
        <fullName evidence="7">GPP34 family phosphoprotein</fullName>
    </recommendedName>
</protein>
<reference evidence="5 6" key="1">
    <citation type="journal article" date="2016" name="Antonie Van Leeuwenhoek">
        <title>Nocardia donostiensis sp. nov., isolated from human respiratory specimens.</title>
        <authorList>
            <person name="Ercibengoa M."/>
            <person name="Bell M."/>
            <person name="Marimon J.M."/>
            <person name="Humrighouse B."/>
            <person name="Klenk H.P."/>
            <person name="Potter G."/>
            <person name="Perez-Trallero E."/>
        </authorList>
    </citation>
    <scope>NUCLEOTIDE SEQUENCE [LARGE SCALE GENOMIC DNA]</scope>
    <source>
        <strain evidence="5 6">X1655</strain>
    </source>
</reference>
<dbReference type="Pfam" id="PF05719">
    <property type="entry name" value="GPP34"/>
    <property type="match status" value="1"/>
</dbReference>
<dbReference type="InterPro" id="IPR038261">
    <property type="entry name" value="GPP34-like_sf"/>
</dbReference>
<evidence type="ECO:0000313" key="5">
    <source>
        <dbReference type="EMBL" id="ONM48439.1"/>
    </source>
</evidence>
<evidence type="ECO:0000313" key="6">
    <source>
        <dbReference type="Proteomes" id="UP000188836"/>
    </source>
</evidence>
<keyword evidence="6" id="KW-1185">Reference proteome</keyword>
<dbReference type="InterPro" id="IPR008628">
    <property type="entry name" value="GPP34-like"/>
</dbReference>
<evidence type="ECO:0008006" key="7">
    <source>
        <dbReference type="Google" id="ProtNLM"/>
    </source>
</evidence>
<comment type="subcellular location">
    <subcellularLocation>
        <location evidence="1">Golgi apparatus membrane</location>
        <topology evidence="1">Peripheral membrane protein</topology>
        <orientation evidence="1">Cytoplasmic side</orientation>
    </subcellularLocation>
</comment>
<dbReference type="AlphaFoldDB" id="A0A1V2TFZ6"/>
<evidence type="ECO:0000256" key="4">
    <source>
        <dbReference type="ARBA" id="ARBA00023136"/>
    </source>
</evidence>
<dbReference type="EMBL" id="MUMY01000009">
    <property type="protein sequence ID" value="ONM48439.1"/>
    <property type="molecule type" value="Genomic_DNA"/>
</dbReference>
<keyword evidence="3" id="KW-0446">Lipid-binding</keyword>